<dbReference type="Proteomes" id="UP000650511">
    <property type="component" value="Unassembled WGS sequence"/>
</dbReference>
<keyword evidence="2" id="KW-1185">Reference proteome</keyword>
<dbReference type="AlphaFoldDB" id="A0A8J3ABU5"/>
<proteinExistence type="predicted"/>
<dbReference type="EMBL" id="BMHA01000010">
    <property type="protein sequence ID" value="GGI07880.1"/>
    <property type="molecule type" value="Genomic_DNA"/>
</dbReference>
<evidence type="ECO:0000313" key="2">
    <source>
        <dbReference type="Proteomes" id="UP000650511"/>
    </source>
</evidence>
<organism evidence="1 2">
    <name type="scientific">Egicoccus halophilus</name>
    <dbReference type="NCBI Taxonomy" id="1670830"/>
    <lineage>
        <taxon>Bacteria</taxon>
        <taxon>Bacillati</taxon>
        <taxon>Actinomycetota</taxon>
        <taxon>Nitriliruptoria</taxon>
        <taxon>Egicoccales</taxon>
        <taxon>Egicoccaceae</taxon>
        <taxon>Egicoccus</taxon>
    </lineage>
</organism>
<sequence>MARLHLDRSHGRFSTQLTNEAADRQLPETNDVIFLLFDNYDDPFDDPSEWTCYRLRVPGRWTSLELALRAAAERALQFAGDSAAGVYAVDVSMHRESEGGMTVASIHVWHDHAAGDPWIPALRTHLDVGEPHHG</sequence>
<reference evidence="1" key="1">
    <citation type="journal article" date="2014" name="Int. J. Syst. Evol. Microbiol.">
        <title>Complete genome sequence of Corynebacterium casei LMG S-19264T (=DSM 44701T), isolated from a smear-ripened cheese.</title>
        <authorList>
            <consortium name="US DOE Joint Genome Institute (JGI-PGF)"/>
            <person name="Walter F."/>
            <person name="Albersmeier A."/>
            <person name="Kalinowski J."/>
            <person name="Ruckert C."/>
        </authorList>
    </citation>
    <scope>NUCLEOTIDE SEQUENCE</scope>
    <source>
        <strain evidence="1">CGMCC 1.14988</strain>
    </source>
</reference>
<evidence type="ECO:0000313" key="1">
    <source>
        <dbReference type="EMBL" id="GGI07880.1"/>
    </source>
</evidence>
<comment type="caution">
    <text evidence="1">The sequence shown here is derived from an EMBL/GenBank/DDBJ whole genome shotgun (WGS) entry which is preliminary data.</text>
</comment>
<name>A0A8J3ABU5_9ACTN</name>
<protein>
    <submittedName>
        <fullName evidence="1">Uncharacterized protein</fullName>
    </submittedName>
</protein>
<accession>A0A8J3ABU5</accession>
<reference evidence="1" key="2">
    <citation type="submission" date="2020-09" db="EMBL/GenBank/DDBJ databases">
        <authorList>
            <person name="Sun Q."/>
            <person name="Zhou Y."/>
        </authorList>
    </citation>
    <scope>NUCLEOTIDE SEQUENCE</scope>
    <source>
        <strain evidence="1">CGMCC 1.14988</strain>
    </source>
</reference>
<gene>
    <name evidence="1" type="ORF">GCM10011354_26290</name>
</gene>